<dbReference type="RefSeq" id="WP_206656539.1">
    <property type="nucleotide sequence ID" value="NZ_CP071182.1"/>
</dbReference>
<dbReference type="AlphaFoldDB" id="A0A9X7VY46"/>
<dbReference type="Proteomes" id="UP000663505">
    <property type="component" value="Chromosome"/>
</dbReference>
<evidence type="ECO:0000256" key="1">
    <source>
        <dbReference type="SAM" id="Phobius"/>
    </source>
</evidence>
<reference evidence="2 3" key="1">
    <citation type="submission" date="2021-02" db="EMBL/GenBank/DDBJ databases">
        <title>Alicyclobacillus curvatus sp. nov. and Alicyclobacillus mengziensis sp. nov., two acidophilic bacteria isolated from acid mine drainage.</title>
        <authorList>
            <person name="Huang Y."/>
        </authorList>
    </citation>
    <scope>NUCLEOTIDE SEQUENCE [LARGE SCALE GENOMIC DNA]</scope>
    <source>
        <strain evidence="2 3">S30H14</strain>
    </source>
</reference>
<proteinExistence type="predicted"/>
<keyword evidence="1" id="KW-1133">Transmembrane helix</keyword>
<feature type="transmembrane region" description="Helical" evidence="1">
    <location>
        <begin position="51"/>
        <end position="72"/>
    </location>
</feature>
<protein>
    <submittedName>
        <fullName evidence="2">Uncharacterized protein</fullName>
    </submittedName>
</protein>
<gene>
    <name evidence="2" type="ORF">JZ786_22750</name>
</gene>
<keyword evidence="3" id="KW-1185">Reference proteome</keyword>
<organism evidence="2 3">
    <name type="scientific">Alicyclobacillus mengziensis</name>
    <dbReference type="NCBI Taxonomy" id="2931921"/>
    <lineage>
        <taxon>Bacteria</taxon>
        <taxon>Bacillati</taxon>
        <taxon>Bacillota</taxon>
        <taxon>Bacilli</taxon>
        <taxon>Bacillales</taxon>
        <taxon>Alicyclobacillaceae</taxon>
        <taxon>Alicyclobacillus</taxon>
    </lineage>
</organism>
<feature type="transmembrane region" description="Helical" evidence="1">
    <location>
        <begin position="84"/>
        <end position="103"/>
    </location>
</feature>
<keyword evidence="1" id="KW-0812">Transmembrane</keyword>
<evidence type="ECO:0000313" key="3">
    <source>
        <dbReference type="Proteomes" id="UP000663505"/>
    </source>
</evidence>
<evidence type="ECO:0000313" key="2">
    <source>
        <dbReference type="EMBL" id="QSO47181.1"/>
    </source>
</evidence>
<feature type="transmembrane region" description="Helical" evidence="1">
    <location>
        <begin position="161"/>
        <end position="182"/>
    </location>
</feature>
<accession>A0A9X7VY46</accession>
<sequence>MDRNRISRYPRAYLSPFTTNHIHRRNPLILALWSLFAPGLGNLLQNRLFKGLVLIIWGTVLNTATNINLSMWYSMTGRFELAKAVIHTRWLLLYVAVYVYAVWDSYRGTVMLNQLAILADREDAPLQPIVVKTFDVNFLDKRSPWLAVAWSALTPGLGSLYLHRIISGIFFIAWTITVLYLSHGLQAVHFTMIGRFAAAKSIVDIQWLLYIPAIYGHQMYDAYTGAVEYNKLFEKEQSRWLRDSYQRRDFVMPV</sequence>
<dbReference type="KEGG" id="afx:JZ786_22750"/>
<keyword evidence="1" id="KW-0472">Membrane</keyword>
<dbReference type="EMBL" id="CP071182">
    <property type="protein sequence ID" value="QSO47181.1"/>
    <property type="molecule type" value="Genomic_DNA"/>
</dbReference>
<name>A0A9X7VY46_9BACL</name>